<proteinExistence type="inferred from homology"/>
<organism evidence="10 11">
    <name type="scientific">Camelimonas fluminis</name>
    <dbReference type="NCBI Taxonomy" id="1576911"/>
    <lineage>
        <taxon>Bacteria</taxon>
        <taxon>Pseudomonadati</taxon>
        <taxon>Pseudomonadota</taxon>
        <taxon>Alphaproteobacteria</taxon>
        <taxon>Hyphomicrobiales</taxon>
        <taxon>Chelatococcaceae</taxon>
        <taxon>Camelimonas</taxon>
    </lineage>
</organism>
<keyword evidence="4 6" id="KW-0274">FAD</keyword>
<dbReference type="PANTHER" id="PTHR43884:SF20">
    <property type="entry name" value="ACYL-COA DEHYDROGENASE FADE28"/>
    <property type="match status" value="1"/>
</dbReference>
<feature type="domain" description="Acyl-CoA oxidase/dehydrogenase middle" evidence="8">
    <location>
        <begin position="122"/>
        <end position="215"/>
    </location>
</feature>
<dbReference type="Gene3D" id="2.40.110.10">
    <property type="entry name" value="Butyryl-CoA Dehydrogenase, subunit A, domain 2"/>
    <property type="match status" value="1"/>
</dbReference>
<evidence type="ECO:0000313" key="10">
    <source>
        <dbReference type="EMBL" id="MFC3636668.1"/>
    </source>
</evidence>
<dbReference type="Pfam" id="PF02771">
    <property type="entry name" value="Acyl-CoA_dh_N"/>
    <property type="match status" value="1"/>
</dbReference>
<evidence type="ECO:0000256" key="6">
    <source>
        <dbReference type="RuleBase" id="RU362125"/>
    </source>
</evidence>
<comment type="cofactor">
    <cofactor evidence="1 6">
        <name>FAD</name>
        <dbReference type="ChEBI" id="CHEBI:57692"/>
    </cofactor>
</comment>
<accession>A0ABV7UDN9</accession>
<dbReference type="InterPro" id="IPR037069">
    <property type="entry name" value="AcylCoA_DH/ox_N_sf"/>
</dbReference>
<evidence type="ECO:0000256" key="2">
    <source>
        <dbReference type="ARBA" id="ARBA00009347"/>
    </source>
</evidence>
<dbReference type="Gene3D" id="1.20.140.10">
    <property type="entry name" value="Butyryl-CoA Dehydrogenase, subunit A, domain 3"/>
    <property type="match status" value="1"/>
</dbReference>
<dbReference type="Gene3D" id="1.10.540.10">
    <property type="entry name" value="Acyl-CoA dehydrogenase/oxidase, N-terminal domain"/>
    <property type="match status" value="1"/>
</dbReference>
<keyword evidence="3 6" id="KW-0285">Flavoprotein</keyword>
<evidence type="ECO:0000313" key="11">
    <source>
        <dbReference type="Proteomes" id="UP001595704"/>
    </source>
</evidence>
<dbReference type="RefSeq" id="WP_191319957.1">
    <property type="nucleotide sequence ID" value="NZ_BNCG01000012.1"/>
</dbReference>
<reference evidence="11" key="1">
    <citation type="journal article" date="2019" name="Int. J. Syst. Evol. Microbiol.">
        <title>The Global Catalogue of Microorganisms (GCM) 10K type strain sequencing project: providing services to taxonomists for standard genome sequencing and annotation.</title>
        <authorList>
            <consortium name="The Broad Institute Genomics Platform"/>
            <consortium name="The Broad Institute Genome Sequencing Center for Infectious Disease"/>
            <person name="Wu L."/>
            <person name="Ma J."/>
        </authorList>
    </citation>
    <scope>NUCLEOTIDE SEQUENCE [LARGE SCALE GENOMIC DNA]</scope>
    <source>
        <strain evidence="11">KCTC 42282</strain>
    </source>
</reference>
<feature type="domain" description="Acyl-CoA dehydrogenase/oxidase C-terminal" evidence="7">
    <location>
        <begin position="243"/>
        <end position="369"/>
    </location>
</feature>
<evidence type="ECO:0000259" key="8">
    <source>
        <dbReference type="Pfam" id="PF02770"/>
    </source>
</evidence>
<evidence type="ECO:0000256" key="3">
    <source>
        <dbReference type="ARBA" id="ARBA00022630"/>
    </source>
</evidence>
<dbReference type="InterPro" id="IPR013786">
    <property type="entry name" value="AcylCoA_DH/ox_N"/>
</dbReference>
<dbReference type="Pfam" id="PF02770">
    <property type="entry name" value="Acyl-CoA_dh_M"/>
    <property type="match status" value="1"/>
</dbReference>
<dbReference type="Pfam" id="PF00441">
    <property type="entry name" value="Acyl-CoA_dh_1"/>
    <property type="match status" value="1"/>
</dbReference>
<gene>
    <name evidence="10" type="ORF">ACFONL_04610</name>
</gene>
<feature type="domain" description="Acyl-CoA dehydrogenase/oxidase N-terminal" evidence="9">
    <location>
        <begin position="6"/>
        <end position="118"/>
    </location>
</feature>
<keyword evidence="5 6" id="KW-0560">Oxidoreductase</keyword>
<dbReference type="EMBL" id="JBHRYC010000024">
    <property type="protein sequence ID" value="MFC3636668.1"/>
    <property type="molecule type" value="Genomic_DNA"/>
</dbReference>
<dbReference type="PANTHER" id="PTHR43884">
    <property type="entry name" value="ACYL-COA DEHYDROGENASE"/>
    <property type="match status" value="1"/>
</dbReference>
<dbReference type="InterPro" id="IPR046373">
    <property type="entry name" value="Acyl-CoA_Oxase/DH_mid-dom_sf"/>
</dbReference>
<dbReference type="InterPro" id="IPR036250">
    <property type="entry name" value="AcylCo_DH-like_C"/>
</dbReference>
<evidence type="ECO:0000256" key="1">
    <source>
        <dbReference type="ARBA" id="ARBA00001974"/>
    </source>
</evidence>
<evidence type="ECO:0000259" key="9">
    <source>
        <dbReference type="Pfam" id="PF02771"/>
    </source>
</evidence>
<evidence type="ECO:0000256" key="5">
    <source>
        <dbReference type="ARBA" id="ARBA00023002"/>
    </source>
</evidence>
<keyword evidence="11" id="KW-1185">Reference proteome</keyword>
<evidence type="ECO:0000256" key="4">
    <source>
        <dbReference type="ARBA" id="ARBA00022827"/>
    </source>
</evidence>
<dbReference type="SUPFAM" id="SSF47203">
    <property type="entry name" value="Acyl-CoA dehydrogenase C-terminal domain-like"/>
    <property type="match status" value="1"/>
</dbReference>
<protein>
    <submittedName>
        <fullName evidence="10">Acyl-CoA dehydrogenase family protein</fullName>
    </submittedName>
</protein>
<dbReference type="Proteomes" id="UP001595704">
    <property type="component" value="Unassembled WGS sequence"/>
</dbReference>
<dbReference type="CDD" id="cd00567">
    <property type="entry name" value="ACAD"/>
    <property type="match status" value="1"/>
</dbReference>
<evidence type="ECO:0000259" key="7">
    <source>
        <dbReference type="Pfam" id="PF00441"/>
    </source>
</evidence>
<dbReference type="InterPro" id="IPR006091">
    <property type="entry name" value="Acyl-CoA_Oxase/DH_mid-dom"/>
</dbReference>
<sequence length="381" mass="40754">MDFAPTEEQALLKGAVAGLLSARYAFSDRVAASRAEPGFRADIWRALAIDLGLAGMAVTEASGGLGRAFADQMVVMEEMGRALVIEPLAETCFLAAPLLERAGGPAAQALLPRILAGEARVALAFEEPDMRSEFADIGLAAVAVDGGWRLNGAKSVVTTAPWADHLIVAARTAGQRGDETGLSLFLVPVNAPGLKLNAYPTIDGRRAADLAFENVHAAGDALPGAANEALPLLEWVRDHAIVLQAAEATGLLERLLSDTIAYCQERKQFGKRLSSFQALQHRMVDMYLQVEQVRSAAMFAALRLEASPRERAAAASTAKVTVANACRFVGQNAVQLHGGMGMTDELPIGHYFKRATVIETEHGRADWHLQRHMRLMPGRAA</sequence>
<dbReference type="InterPro" id="IPR009100">
    <property type="entry name" value="AcylCoA_DH/oxidase_NM_dom_sf"/>
</dbReference>
<name>A0ABV7UDN9_9HYPH</name>
<comment type="similarity">
    <text evidence="2 6">Belongs to the acyl-CoA dehydrogenase family.</text>
</comment>
<comment type="caution">
    <text evidence="10">The sequence shown here is derived from an EMBL/GenBank/DDBJ whole genome shotgun (WGS) entry which is preliminary data.</text>
</comment>
<dbReference type="SUPFAM" id="SSF56645">
    <property type="entry name" value="Acyl-CoA dehydrogenase NM domain-like"/>
    <property type="match status" value="1"/>
</dbReference>
<dbReference type="InterPro" id="IPR009075">
    <property type="entry name" value="AcylCo_DH/oxidase_C"/>
</dbReference>